<dbReference type="InterPro" id="IPR003400">
    <property type="entry name" value="ExbD"/>
</dbReference>
<evidence type="ECO:0000313" key="10">
    <source>
        <dbReference type="Proteomes" id="UP000199382"/>
    </source>
</evidence>
<dbReference type="PANTHER" id="PTHR30558">
    <property type="entry name" value="EXBD MEMBRANE COMPONENT OF PMF-DRIVEN MACROMOLECULE IMPORT SYSTEM"/>
    <property type="match status" value="1"/>
</dbReference>
<dbReference type="OrthoDB" id="9793581at2"/>
<feature type="transmembrane region" description="Helical" evidence="8">
    <location>
        <begin position="15"/>
        <end position="36"/>
    </location>
</feature>
<evidence type="ECO:0000256" key="7">
    <source>
        <dbReference type="RuleBase" id="RU003879"/>
    </source>
</evidence>
<gene>
    <name evidence="9" type="ORF">SAMN04488026_101355</name>
</gene>
<dbReference type="GO" id="GO:0005886">
    <property type="term" value="C:plasma membrane"/>
    <property type="evidence" value="ECO:0007669"/>
    <property type="project" value="UniProtKB-SubCell"/>
</dbReference>
<evidence type="ECO:0000256" key="3">
    <source>
        <dbReference type="ARBA" id="ARBA00022475"/>
    </source>
</evidence>
<sequence>MKLRQANSDNAPIPLVPMIDVLMIMLVFFMVTSTYLNLRMIPFTQSEAASPLAPATAQAGTSDTVLLRLDSDGTVRLHGAPVARGELVEMLRQRLATMPDLNVVLLPSGHARTQELVSLLDATTSAGVTRMRLVRLEPVR</sequence>
<protein>
    <submittedName>
        <fullName evidence="9">Outer membrane transport energization protein ExbD (TC 2.C.1.1.1)</fullName>
    </submittedName>
</protein>
<keyword evidence="3" id="KW-1003">Cell membrane</keyword>
<evidence type="ECO:0000256" key="5">
    <source>
        <dbReference type="ARBA" id="ARBA00022989"/>
    </source>
</evidence>
<evidence type="ECO:0000256" key="4">
    <source>
        <dbReference type="ARBA" id="ARBA00022692"/>
    </source>
</evidence>
<dbReference type="Pfam" id="PF02472">
    <property type="entry name" value="ExbD"/>
    <property type="match status" value="1"/>
</dbReference>
<comment type="subcellular location">
    <subcellularLocation>
        <location evidence="1">Cell membrane</location>
        <topology evidence="1">Single-pass membrane protein</topology>
    </subcellularLocation>
    <subcellularLocation>
        <location evidence="7">Cell membrane</location>
        <topology evidence="7">Single-pass type II membrane protein</topology>
    </subcellularLocation>
</comment>
<keyword evidence="7" id="KW-0653">Protein transport</keyword>
<dbReference type="Gene3D" id="3.30.420.270">
    <property type="match status" value="1"/>
</dbReference>
<dbReference type="GO" id="GO:0015031">
    <property type="term" value="P:protein transport"/>
    <property type="evidence" value="ECO:0007669"/>
    <property type="project" value="UniProtKB-KW"/>
</dbReference>
<organism evidence="9 10">
    <name type="scientific">Aliiruegeria lutimaris</name>
    <dbReference type="NCBI Taxonomy" id="571298"/>
    <lineage>
        <taxon>Bacteria</taxon>
        <taxon>Pseudomonadati</taxon>
        <taxon>Pseudomonadota</taxon>
        <taxon>Alphaproteobacteria</taxon>
        <taxon>Rhodobacterales</taxon>
        <taxon>Roseobacteraceae</taxon>
        <taxon>Aliiruegeria</taxon>
    </lineage>
</organism>
<dbReference type="EMBL" id="FNEK01000013">
    <property type="protein sequence ID" value="SDJ17971.1"/>
    <property type="molecule type" value="Genomic_DNA"/>
</dbReference>
<dbReference type="Proteomes" id="UP000199382">
    <property type="component" value="Unassembled WGS sequence"/>
</dbReference>
<evidence type="ECO:0000256" key="8">
    <source>
        <dbReference type="SAM" id="Phobius"/>
    </source>
</evidence>
<dbReference type="RefSeq" id="WP_093153390.1">
    <property type="nucleotide sequence ID" value="NZ_FNEK01000013.1"/>
</dbReference>
<dbReference type="STRING" id="571298.SAMN04488026_101355"/>
<evidence type="ECO:0000256" key="1">
    <source>
        <dbReference type="ARBA" id="ARBA00004162"/>
    </source>
</evidence>
<evidence type="ECO:0000256" key="6">
    <source>
        <dbReference type="ARBA" id="ARBA00023136"/>
    </source>
</evidence>
<name>A0A1G8RLY1_9RHOB</name>
<dbReference type="GO" id="GO:0022857">
    <property type="term" value="F:transmembrane transporter activity"/>
    <property type="evidence" value="ECO:0007669"/>
    <property type="project" value="InterPro"/>
</dbReference>
<dbReference type="PANTHER" id="PTHR30558:SF3">
    <property type="entry name" value="BIOPOLYMER TRANSPORT PROTEIN EXBD-RELATED"/>
    <property type="match status" value="1"/>
</dbReference>
<accession>A0A1G8RLY1</accession>
<keyword evidence="4 7" id="KW-0812">Transmembrane</keyword>
<proteinExistence type="inferred from homology"/>
<reference evidence="9 10" key="1">
    <citation type="submission" date="2016-10" db="EMBL/GenBank/DDBJ databases">
        <authorList>
            <person name="de Groot N.N."/>
        </authorList>
    </citation>
    <scope>NUCLEOTIDE SEQUENCE [LARGE SCALE GENOMIC DNA]</scope>
    <source>
        <strain evidence="9 10">DSM 25294</strain>
    </source>
</reference>
<comment type="similarity">
    <text evidence="2 7">Belongs to the ExbD/TolR family.</text>
</comment>
<dbReference type="AlphaFoldDB" id="A0A1G8RLY1"/>
<keyword evidence="6 8" id="KW-0472">Membrane</keyword>
<evidence type="ECO:0000256" key="2">
    <source>
        <dbReference type="ARBA" id="ARBA00005811"/>
    </source>
</evidence>
<keyword evidence="5 8" id="KW-1133">Transmembrane helix</keyword>
<keyword evidence="10" id="KW-1185">Reference proteome</keyword>
<keyword evidence="7" id="KW-0813">Transport</keyword>
<evidence type="ECO:0000313" key="9">
    <source>
        <dbReference type="EMBL" id="SDJ17971.1"/>
    </source>
</evidence>